<dbReference type="InterPro" id="IPR016650">
    <property type="entry name" value="eIF3e"/>
</dbReference>
<organism evidence="5 6">
    <name type="scientific">Trifolium medium</name>
    <dbReference type="NCBI Taxonomy" id="97028"/>
    <lineage>
        <taxon>Eukaryota</taxon>
        <taxon>Viridiplantae</taxon>
        <taxon>Streptophyta</taxon>
        <taxon>Embryophyta</taxon>
        <taxon>Tracheophyta</taxon>
        <taxon>Spermatophyta</taxon>
        <taxon>Magnoliopsida</taxon>
        <taxon>eudicotyledons</taxon>
        <taxon>Gunneridae</taxon>
        <taxon>Pentapetalae</taxon>
        <taxon>rosids</taxon>
        <taxon>fabids</taxon>
        <taxon>Fabales</taxon>
        <taxon>Fabaceae</taxon>
        <taxon>Papilionoideae</taxon>
        <taxon>50 kb inversion clade</taxon>
        <taxon>NPAAA clade</taxon>
        <taxon>Hologalegina</taxon>
        <taxon>IRL clade</taxon>
        <taxon>Trifolieae</taxon>
        <taxon>Trifolium</taxon>
    </lineage>
</organism>
<keyword evidence="6" id="KW-1185">Reference proteome</keyword>
<dbReference type="GO" id="GO:0005852">
    <property type="term" value="C:eukaryotic translation initiation factor 3 complex"/>
    <property type="evidence" value="ECO:0007669"/>
    <property type="project" value="InterPro"/>
</dbReference>
<evidence type="ECO:0000256" key="2">
    <source>
        <dbReference type="ARBA" id="ARBA00022540"/>
    </source>
</evidence>
<dbReference type="SMART" id="SM01186">
    <property type="entry name" value="eIF3_N"/>
    <property type="match status" value="1"/>
</dbReference>
<evidence type="ECO:0000259" key="4">
    <source>
        <dbReference type="SMART" id="SM01186"/>
    </source>
</evidence>
<evidence type="ECO:0000313" key="5">
    <source>
        <dbReference type="EMBL" id="MCI09361.1"/>
    </source>
</evidence>
<evidence type="ECO:0000313" key="6">
    <source>
        <dbReference type="Proteomes" id="UP000265520"/>
    </source>
</evidence>
<keyword evidence="1" id="KW-0963">Cytoplasm</keyword>
<dbReference type="Proteomes" id="UP000265520">
    <property type="component" value="Unassembled WGS sequence"/>
</dbReference>
<dbReference type="AlphaFoldDB" id="A0A392PB31"/>
<comment type="caution">
    <text evidence="5">The sequence shown here is derived from an EMBL/GenBank/DDBJ whole genome shotgun (WGS) entry which is preliminary data.</text>
</comment>
<sequence>MAEYDLTPRIAPNLDRHLVFPLLEFLQERQLYIDNHILKAKIDLLNNTNMVDYAMDIHKTLYQTEDVPHDMVERRADVVARLKSLEDAAAPLVAFLQNPSAVQELRADKLYNIQMLNDKYQVLS</sequence>
<reference evidence="5 6" key="1">
    <citation type="journal article" date="2018" name="Front. Plant Sci.">
        <title>Red Clover (Trifolium pratense) and Zigzag Clover (T. medium) - A Picture of Genomic Similarities and Differences.</title>
        <authorList>
            <person name="Dluhosova J."/>
            <person name="Istvanek J."/>
            <person name="Nedelnik J."/>
            <person name="Repkova J."/>
        </authorList>
    </citation>
    <scope>NUCLEOTIDE SEQUENCE [LARGE SCALE GENOMIC DNA]</scope>
    <source>
        <strain evidence="6">cv. 10/8</strain>
        <tissue evidence="5">Leaf</tissue>
    </source>
</reference>
<name>A0A392PB31_9FABA</name>
<protein>
    <submittedName>
        <fullName evidence="5">Eukaryotic translation initiation factor 3 subunit E-like</fullName>
    </submittedName>
</protein>
<feature type="domain" description="Eukaryotic translation initiation factor 3 subunit E N-terminal" evidence="4">
    <location>
        <begin position="5"/>
        <end position="121"/>
    </location>
</feature>
<dbReference type="GO" id="GO:0003743">
    <property type="term" value="F:translation initiation factor activity"/>
    <property type="evidence" value="ECO:0007669"/>
    <property type="project" value="UniProtKB-KW"/>
</dbReference>
<evidence type="ECO:0000256" key="1">
    <source>
        <dbReference type="ARBA" id="ARBA00022490"/>
    </source>
</evidence>
<dbReference type="Pfam" id="PF09440">
    <property type="entry name" value="eIF3_N"/>
    <property type="match status" value="1"/>
</dbReference>
<proteinExistence type="predicted"/>
<dbReference type="EMBL" id="LXQA010072369">
    <property type="protein sequence ID" value="MCI09361.1"/>
    <property type="molecule type" value="Genomic_DNA"/>
</dbReference>
<evidence type="ECO:0000256" key="3">
    <source>
        <dbReference type="ARBA" id="ARBA00022917"/>
    </source>
</evidence>
<accession>A0A392PB31</accession>
<dbReference type="PANTHER" id="PTHR10317">
    <property type="entry name" value="EUKARYOTIC TRANSLATION INITIATION FACTOR 3 SUBUNIT E"/>
    <property type="match status" value="1"/>
</dbReference>
<dbReference type="InterPro" id="IPR019010">
    <property type="entry name" value="eIF3e_N"/>
</dbReference>
<keyword evidence="3" id="KW-0648">Protein biosynthesis</keyword>
<keyword evidence="2 5" id="KW-0396">Initiation factor</keyword>